<proteinExistence type="predicted"/>
<accession>A0A077RSW1</accession>
<evidence type="ECO:0000313" key="1">
    <source>
        <dbReference type="EMBL" id="CDM81420.1"/>
    </source>
</evidence>
<dbReference type="AlphaFoldDB" id="A0A077RSW1"/>
<organism evidence="1">
    <name type="scientific">Triticum aestivum</name>
    <name type="common">Wheat</name>
    <dbReference type="NCBI Taxonomy" id="4565"/>
    <lineage>
        <taxon>Eukaryota</taxon>
        <taxon>Viridiplantae</taxon>
        <taxon>Streptophyta</taxon>
        <taxon>Embryophyta</taxon>
        <taxon>Tracheophyta</taxon>
        <taxon>Spermatophyta</taxon>
        <taxon>Magnoliopsida</taxon>
        <taxon>Liliopsida</taxon>
        <taxon>Poales</taxon>
        <taxon>Poaceae</taxon>
        <taxon>BOP clade</taxon>
        <taxon>Pooideae</taxon>
        <taxon>Triticodae</taxon>
        <taxon>Triticeae</taxon>
        <taxon>Triticinae</taxon>
        <taxon>Triticum</taxon>
    </lineage>
</organism>
<protein>
    <submittedName>
        <fullName evidence="1">Uncharacterized protein</fullName>
    </submittedName>
</protein>
<name>A0A077RSW1_WHEAT</name>
<dbReference type="EMBL" id="HG670306">
    <property type="protein sequence ID" value="CDM81420.1"/>
    <property type="molecule type" value="Genomic_DNA"/>
</dbReference>
<gene>
    <name evidence="1" type="ORF">TRAES_3BF273200030CFD_c1</name>
</gene>
<dbReference type="HOGENOM" id="CLU_1333984_0_0_1"/>
<reference evidence="1" key="1">
    <citation type="journal article" date="2014" name="Science">
        <title>Structural and functional partitioning of bread wheat chromosome 3B.</title>
        <authorList>
            <person name="Choulet F."/>
            <person name="Alberti A."/>
            <person name="Theil S."/>
            <person name="Glover N."/>
            <person name="Barbe V."/>
            <person name="Daron J."/>
            <person name="Pingault L."/>
            <person name="Sourdille P."/>
            <person name="Couloux A."/>
            <person name="Paux E."/>
            <person name="Leroy P."/>
            <person name="Mangenot S."/>
            <person name="Guilhot N."/>
            <person name="Le Gouis J."/>
            <person name="Balfourier F."/>
            <person name="Alaux M."/>
            <person name="Jamilloux V."/>
            <person name="Poulain J."/>
            <person name="Durand C."/>
            <person name="Bellec A."/>
            <person name="Gaspin C."/>
            <person name="Safar J."/>
            <person name="Dolezel J."/>
            <person name="Rogers J."/>
            <person name="Vandepoele K."/>
            <person name="Aury J.M."/>
            <person name="Mayer K."/>
            <person name="Berges H."/>
            <person name="Quesneville H."/>
            <person name="Wincker P."/>
            <person name="Feuillet C."/>
        </authorList>
    </citation>
    <scope>NUCLEOTIDE SEQUENCE</scope>
</reference>
<sequence length="206" mass="22966">MPSPPPLLPPFVLSRRRHHPYLSSFLLDAINASGHSVDLVVSAGCNSASGRRRTRRLHLLAMVGGGGGVDEEATSREVGKRNQAVLLPWRYPDLSDLHRHQPGGQLPLCHCPDSFLQTMDLSSMQSVNRVEPFKHKPFDARTVMGFGVLNGILIGLLNQSLGFNSVGFYQSKSSALVGSSFLILQRTRQKIYRVLGWLRRFDKRHK</sequence>